<evidence type="ECO:0000313" key="2">
    <source>
        <dbReference type="Proteomes" id="UP000321901"/>
    </source>
</evidence>
<protein>
    <submittedName>
        <fullName evidence="1">Uncharacterized protein</fullName>
    </submittedName>
</protein>
<sequence>MKISIHDGVVIGYAVNFLKHELLIDIETVADEAVTVAFDNYLAHDFEHVMAGSILFDIEEADVTTFFVKNREQFEAHKLHAWPIWYDDVEELKQYLQNNNYKCYVVFSSFGLSGYIFAKTFEIKKK</sequence>
<gene>
    <name evidence="1" type="ORF">SLU01_08730</name>
</gene>
<keyword evidence="2" id="KW-1185">Reference proteome</keyword>
<dbReference type="AlphaFoldDB" id="A0A511Z543"/>
<evidence type="ECO:0000313" key="1">
    <source>
        <dbReference type="EMBL" id="GEN82561.1"/>
    </source>
</evidence>
<dbReference type="EMBL" id="BJYL01000011">
    <property type="protein sequence ID" value="GEN82561.1"/>
    <property type="molecule type" value="Genomic_DNA"/>
</dbReference>
<dbReference type="OrthoDB" id="2183738at2"/>
<organism evidence="1 2">
    <name type="scientific">Sporosarcina luteola</name>
    <dbReference type="NCBI Taxonomy" id="582850"/>
    <lineage>
        <taxon>Bacteria</taxon>
        <taxon>Bacillati</taxon>
        <taxon>Bacillota</taxon>
        <taxon>Bacilli</taxon>
        <taxon>Bacillales</taxon>
        <taxon>Caryophanaceae</taxon>
        <taxon>Sporosarcina</taxon>
    </lineage>
</organism>
<dbReference type="RefSeq" id="WP_147055722.1">
    <property type="nucleotide sequence ID" value="NZ_BJYL01000011.1"/>
</dbReference>
<proteinExistence type="predicted"/>
<comment type="caution">
    <text evidence="1">The sequence shown here is derived from an EMBL/GenBank/DDBJ whole genome shotgun (WGS) entry which is preliminary data.</text>
</comment>
<name>A0A511Z543_9BACL</name>
<reference evidence="1 2" key="1">
    <citation type="submission" date="2019-07" db="EMBL/GenBank/DDBJ databases">
        <title>Whole genome shotgun sequence of Sporosarcina luteola NBRC 105378.</title>
        <authorList>
            <person name="Hosoyama A."/>
            <person name="Uohara A."/>
            <person name="Ohji S."/>
            <person name="Ichikawa N."/>
        </authorList>
    </citation>
    <scope>NUCLEOTIDE SEQUENCE [LARGE SCALE GENOMIC DNA]</scope>
    <source>
        <strain evidence="1 2">NBRC 105378</strain>
    </source>
</reference>
<dbReference type="Proteomes" id="UP000321901">
    <property type="component" value="Unassembled WGS sequence"/>
</dbReference>
<accession>A0A511Z543</accession>